<proteinExistence type="predicted"/>
<dbReference type="Proteomes" id="UP001153954">
    <property type="component" value="Unassembled WGS sequence"/>
</dbReference>
<keyword evidence="2" id="KW-1185">Reference proteome</keyword>
<comment type="caution">
    <text evidence="1">The sequence shown here is derived from an EMBL/GenBank/DDBJ whole genome shotgun (WGS) entry which is preliminary data.</text>
</comment>
<organism evidence="1 2">
    <name type="scientific">Euphydryas editha</name>
    <name type="common">Edith's checkerspot</name>
    <dbReference type="NCBI Taxonomy" id="104508"/>
    <lineage>
        <taxon>Eukaryota</taxon>
        <taxon>Metazoa</taxon>
        <taxon>Ecdysozoa</taxon>
        <taxon>Arthropoda</taxon>
        <taxon>Hexapoda</taxon>
        <taxon>Insecta</taxon>
        <taxon>Pterygota</taxon>
        <taxon>Neoptera</taxon>
        <taxon>Endopterygota</taxon>
        <taxon>Lepidoptera</taxon>
        <taxon>Glossata</taxon>
        <taxon>Ditrysia</taxon>
        <taxon>Papilionoidea</taxon>
        <taxon>Nymphalidae</taxon>
        <taxon>Nymphalinae</taxon>
        <taxon>Euphydryas</taxon>
    </lineage>
</organism>
<protein>
    <submittedName>
        <fullName evidence="1">Uncharacterized protein</fullName>
    </submittedName>
</protein>
<evidence type="ECO:0000313" key="1">
    <source>
        <dbReference type="EMBL" id="CAH2095460.1"/>
    </source>
</evidence>
<dbReference type="EMBL" id="CAKOGL010000015">
    <property type="protein sequence ID" value="CAH2095460.1"/>
    <property type="molecule type" value="Genomic_DNA"/>
</dbReference>
<reference evidence="1" key="1">
    <citation type="submission" date="2022-03" db="EMBL/GenBank/DDBJ databases">
        <authorList>
            <person name="Tunstrom K."/>
        </authorList>
    </citation>
    <scope>NUCLEOTIDE SEQUENCE</scope>
</reference>
<dbReference type="AlphaFoldDB" id="A0AAU9UCJ2"/>
<evidence type="ECO:0000313" key="2">
    <source>
        <dbReference type="Proteomes" id="UP001153954"/>
    </source>
</evidence>
<name>A0AAU9UCJ2_EUPED</name>
<sequence length="205" mass="23962">MILNLNISRAMFHKNEISTNNEYNEIIVKYFKGNLKAVITPINNYKIFNLNYGSNCYDTTDTFRNKEKSLMENDFMIGPVVEEDHGNWILSVYNKNNHDEWIELFQVITVEITESIPIYPEKPKLEEGKDFELRFAYPVRNLQSCEITAPRTTFDRFYDRDKTNLDSCGFSIPNVTKEDEGLWRIVGVGNIVYEANAYLEIIENS</sequence>
<accession>A0AAU9UCJ2</accession>
<gene>
    <name evidence="1" type="ORF">EEDITHA_LOCUS10907</name>
</gene>